<dbReference type="InterPro" id="IPR043144">
    <property type="entry name" value="Mal/L-sulf/L-lact_DH-like_ah"/>
</dbReference>
<keyword evidence="2" id="KW-0560">Oxidoreductase</keyword>
<dbReference type="PANTHER" id="PTHR11091">
    <property type="entry name" value="OXIDOREDUCTASE-RELATED"/>
    <property type="match status" value="1"/>
</dbReference>
<evidence type="ECO:0000256" key="2">
    <source>
        <dbReference type="ARBA" id="ARBA00023002"/>
    </source>
</evidence>
<protein>
    <recommendedName>
        <fullName evidence="6">Malate dehydrogenase</fullName>
    </recommendedName>
</protein>
<reference evidence="5" key="1">
    <citation type="submission" date="2021-01" db="EMBL/GenBank/DDBJ databases">
        <authorList>
            <person name="Corre E."/>
            <person name="Pelletier E."/>
            <person name="Niang G."/>
            <person name="Scheremetjew M."/>
            <person name="Finn R."/>
            <person name="Kale V."/>
            <person name="Holt S."/>
            <person name="Cochrane G."/>
            <person name="Meng A."/>
            <person name="Brown T."/>
            <person name="Cohen L."/>
        </authorList>
    </citation>
    <scope>NUCLEOTIDE SEQUENCE</scope>
    <source>
        <strain evidence="5">CCMP1510</strain>
    </source>
</reference>
<dbReference type="InterPro" id="IPR036111">
    <property type="entry name" value="Mal/L-sulfo/L-lacto_DH-like_sf"/>
</dbReference>
<proteinExistence type="inferred from homology"/>
<dbReference type="AlphaFoldDB" id="A0A7S3JSB8"/>
<dbReference type="SUPFAM" id="SSF89733">
    <property type="entry name" value="L-sulfolactate dehydrogenase-like"/>
    <property type="match status" value="1"/>
</dbReference>
<sequence>MRRLNTFFALILFFVKMSRAIVRLSPILKNPHNYFVQVVNDFEESAKCALRILMAASESLRIKGSDPEKFIEMCKVFGSIIYLEDDEENSGEMIIQDAGGSSVVSRRELLVQQGKRKARVLVQERKKRFVPFRLGRKQEKKIQVVMKKAQLNELVEKVLLDRGCSKFEAETTARELIAADEDAHPSHGLVRLGKICEAIDQHFVKTEAKIRIKSRKGILQVHGGGGLAFSARQRALPLLKKRARKYGIATLLLTETHSISGRLAPIVEALALDDFIAIACVNSPAYVCFPPSSAHIRPRSKKEHLLNLVVPVFGTNPIAFACPTSTPDKPIVVDMATSQASRGFLEHCRSENKSLRPGIAVDAFGKETLDAAIALDNGAQLPIAGTKGALLALLIEILAGALTHSDLATDSDNYNVMNRGSFILAIDARSINKFSLDRLLAFLPRIPGDSARSARLSSAAIDGISINPYTLLDLAALAWGGPYIFKKHHTVLSQHISAHEDANYYTADVVEKQNETDRTVEEEEESAPCLLSPEHDR</sequence>
<comment type="similarity">
    <text evidence="1">Belongs to the LDH2/MDH2 oxidoreductase family.</text>
</comment>
<accession>A0A7S3JSB8</accession>
<evidence type="ECO:0000256" key="3">
    <source>
        <dbReference type="SAM" id="MobiDB-lite"/>
    </source>
</evidence>
<gene>
    <name evidence="5" type="ORF">ALAG00032_LOCUS4179</name>
</gene>
<dbReference type="GO" id="GO:0016491">
    <property type="term" value="F:oxidoreductase activity"/>
    <property type="evidence" value="ECO:0007669"/>
    <property type="project" value="UniProtKB-KW"/>
</dbReference>
<organism evidence="5">
    <name type="scientific">Aureoumbra lagunensis</name>
    <dbReference type="NCBI Taxonomy" id="44058"/>
    <lineage>
        <taxon>Eukaryota</taxon>
        <taxon>Sar</taxon>
        <taxon>Stramenopiles</taxon>
        <taxon>Ochrophyta</taxon>
        <taxon>Pelagophyceae</taxon>
        <taxon>Pelagomonadales</taxon>
        <taxon>Aureoumbra</taxon>
    </lineage>
</organism>
<evidence type="ECO:0000256" key="4">
    <source>
        <dbReference type="SAM" id="SignalP"/>
    </source>
</evidence>
<dbReference type="InterPro" id="IPR003767">
    <property type="entry name" value="Malate/L-lactate_DH-like"/>
</dbReference>
<feature type="chain" id="PRO_5030924275" description="Malate dehydrogenase" evidence="4">
    <location>
        <begin position="21"/>
        <end position="537"/>
    </location>
</feature>
<feature type="region of interest" description="Disordered" evidence="3">
    <location>
        <begin position="515"/>
        <end position="537"/>
    </location>
</feature>
<dbReference type="Gene3D" id="3.30.1370.60">
    <property type="entry name" value="Hypothetical oxidoreductase yiak, domain 2"/>
    <property type="match status" value="1"/>
</dbReference>
<dbReference type="PANTHER" id="PTHR11091:SF0">
    <property type="entry name" value="MALATE DEHYDROGENASE"/>
    <property type="match status" value="1"/>
</dbReference>
<dbReference type="EMBL" id="HBIJ01005945">
    <property type="protein sequence ID" value="CAE0363438.1"/>
    <property type="molecule type" value="Transcribed_RNA"/>
</dbReference>
<dbReference type="Gene3D" id="1.10.1530.10">
    <property type="match status" value="1"/>
</dbReference>
<dbReference type="Pfam" id="PF02615">
    <property type="entry name" value="Ldh_2"/>
    <property type="match status" value="1"/>
</dbReference>
<evidence type="ECO:0008006" key="6">
    <source>
        <dbReference type="Google" id="ProtNLM"/>
    </source>
</evidence>
<feature type="signal peptide" evidence="4">
    <location>
        <begin position="1"/>
        <end position="20"/>
    </location>
</feature>
<name>A0A7S3JSB8_9STRA</name>
<keyword evidence="4" id="KW-0732">Signal</keyword>
<dbReference type="InterPro" id="IPR043143">
    <property type="entry name" value="Mal/L-sulf/L-lact_DH-like_NADP"/>
</dbReference>
<evidence type="ECO:0000256" key="1">
    <source>
        <dbReference type="ARBA" id="ARBA00006056"/>
    </source>
</evidence>
<evidence type="ECO:0000313" key="5">
    <source>
        <dbReference type="EMBL" id="CAE0363438.1"/>
    </source>
</evidence>